<gene>
    <name evidence="12" type="ORF">KABA2_07S01034</name>
</gene>
<comment type="subcellular location">
    <subcellularLocation>
        <location evidence="1">Mitochondrion inner membrane</location>
        <topology evidence="1">Multi-pass membrane protein</topology>
    </subcellularLocation>
</comment>
<keyword evidence="5" id="KW-0677">Repeat</keyword>
<evidence type="ECO:0000313" key="13">
    <source>
        <dbReference type="Proteomes" id="UP000644660"/>
    </source>
</evidence>
<dbReference type="GO" id="GO:0005469">
    <property type="term" value="F:succinate:fumarate antiporter activity"/>
    <property type="evidence" value="ECO:0007669"/>
    <property type="project" value="TreeGrafter"/>
</dbReference>
<accession>A0A8H2VHG5</accession>
<comment type="caution">
    <text evidence="12">The sequence shown here is derived from an EMBL/GenBank/DDBJ whole genome shotgun (WGS) entry which is preliminary data.</text>
</comment>
<feature type="repeat" description="Solcar" evidence="10">
    <location>
        <begin position="8"/>
        <end position="100"/>
    </location>
</feature>
<evidence type="ECO:0000256" key="4">
    <source>
        <dbReference type="ARBA" id="ARBA00022692"/>
    </source>
</evidence>
<dbReference type="InterPro" id="IPR049563">
    <property type="entry name" value="TXTP-like"/>
</dbReference>
<evidence type="ECO:0000256" key="5">
    <source>
        <dbReference type="ARBA" id="ARBA00022737"/>
    </source>
</evidence>
<dbReference type="RefSeq" id="XP_041407479.1">
    <property type="nucleotide sequence ID" value="XM_041551545.1"/>
</dbReference>
<dbReference type="InterPro" id="IPR023395">
    <property type="entry name" value="MCP_dom_sf"/>
</dbReference>
<sequence length="363" mass="38582">MSQKKKASHPAINLIAGGTAGLFEALCCHPLDTIKVRMQIYKKTIAQGTAIKPPGFINTGKSIYSQEGFLALYKGLGAVVIGIIPKMAIRFSSYEFYRTLLADKNTGVVSTGNTFLAGVGAGITEAVMVVNPMEVVKIRLQAQHLAAPAKAAMASPATIQTLQTAVAPAMNGSATATAAATATTATTAAVSQVKYRNAIHAGYTIIKEEGFGTLYRGVSLTAARQATNQGANFTVYSKLKEYLQKYHQTEVLPSWETSCIGLISGAIGPFSNAPLDTIKTRLQKDKSHSADKSTSGWGKIMKVGSQLLKEEGFSALYKGITPRVMRVAPGQAVTFTVYEWVRGHLENTGIFSSSSAPKPKALK</sequence>
<dbReference type="OrthoDB" id="204711at2759"/>
<evidence type="ECO:0000256" key="8">
    <source>
        <dbReference type="ARBA" id="ARBA00023128"/>
    </source>
</evidence>
<dbReference type="InterPro" id="IPR002067">
    <property type="entry name" value="MCP"/>
</dbReference>
<dbReference type="Proteomes" id="UP000644660">
    <property type="component" value="Unassembled WGS sequence"/>
</dbReference>
<protein>
    <submittedName>
        <fullName evidence="12">Similar to Saccharomyces cerevisiae YJR095W SFC1 Mitochondrial succinate-fumarate transporter, transports succinate into and fumarate out of the mitochondrion</fullName>
    </submittedName>
</protein>
<evidence type="ECO:0000256" key="2">
    <source>
        <dbReference type="ARBA" id="ARBA00006375"/>
    </source>
</evidence>
<dbReference type="PROSITE" id="PS50920">
    <property type="entry name" value="SOLCAR"/>
    <property type="match status" value="3"/>
</dbReference>
<dbReference type="SUPFAM" id="SSF103506">
    <property type="entry name" value="Mitochondrial carrier"/>
    <property type="match status" value="1"/>
</dbReference>
<evidence type="ECO:0000256" key="3">
    <source>
        <dbReference type="ARBA" id="ARBA00022448"/>
    </source>
</evidence>
<evidence type="ECO:0000256" key="7">
    <source>
        <dbReference type="ARBA" id="ARBA00022989"/>
    </source>
</evidence>
<dbReference type="PANTHER" id="PTHR45788:SF2">
    <property type="entry name" value="SUCCINATE_FUMARATE MITOCHONDRIAL TRANSPORTER"/>
    <property type="match status" value="1"/>
</dbReference>
<keyword evidence="7" id="KW-1133">Transmembrane helix</keyword>
<dbReference type="InterPro" id="IPR018108">
    <property type="entry name" value="MCP_transmembrane"/>
</dbReference>
<evidence type="ECO:0000256" key="1">
    <source>
        <dbReference type="ARBA" id="ARBA00004448"/>
    </source>
</evidence>
<keyword evidence="6" id="KW-0999">Mitochondrion inner membrane</keyword>
<keyword evidence="13" id="KW-1185">Reference proteome</keyword>
<name>A0A8H2VHG5_9SACH</name>
<keyword evidence="8" id="KW-0496">Mitochondrion</keyword>
<evidence type="ECO:0000256" key="10">
    <source>
        <dbReference type="PROSITE-ProRule" id="PRU00282"/>
    </source>
</evidence>
<reference evidence="12 13" key="1">
    <citation type="submission" date="2020-05" db="EMBL/GenBank/DDBJ databases">
        <authorList>
            <person name="Casaregola S."/>
            <person name="Devillers H."/>
            <person name="Grondin C."/>
        </authorList>
    </citation>
    <scope>NUCLEOTIDE SEQUENCE [LARGE SCALE GENOMIC DNA]</scope>
    <source>
        <strain evidence="12 13">CLIB 1767</strain>
    </source>
</reference>
<keyword evidence="3 11" id="KW-0813">Transport</keyword>
<keyword evidence="4 10" id="KW-0812">Transmembrane</keyword>
<dbReference type="GO" id="GO:0005743">
    <property type="term" value="C:mitochondrial inner membrane"/>
    <property type="evidence" value="ECO:0007669"/>
    <property type="project" value="UniProtKB-SubCell"/>
</dbReference>
<dbReference type="PANTHER" id="PTHR45788">
    <property type="entry name" value="SUCCINATE/FUMARATE MITOCHONDRIAL TRANSPORTER-RELATED"/>
    <property type="match status" value="1"/>
</dbReference>
<dbReference type="Pfam" id="PF00153">
    <property type="entry name" value="Mito_carr"/>
    <property type="match status" value="4"/>
</dbReference>
<dbReference type="GeneID" id="64858691"/>
<feature type="repeat" description="Solcar" evidence="10">
    <location>
        <begin position="252"/>
        <end position="344"/>
    </location>
</feature>
<dbReference type="Gene3D" id="1.50.40.10">
    <property type="entry name" value="Mitochondrial carrier domain"/>
    <property type="match status" value="2"/>
</dbReference>
<organism evidence="12 13">
    <name type="scientific">Maudiozyma barnettii</name>
    <dbReference type="NCBI Taxonomy" id="61262"/>
    <lineage>
        <taxon>Eukaryota</taxon>
        <taxon>Fungi</taxon>
        <taxon>Dikarya</taxon>
        <taxon>Ascomycota</taxon>
        <taxon>Saccharomycotina</taxon>
        <taxon>Saccharomycetes</taxon>
        <taxon>Saccharomycetales</taxon>
        <taxon>Saccharomycetaceae</taxon>
        <taxon>Maudiozyma</taxon>
    </lineage>
</organism>
<evidence type="ECO:0000313" key="12">
    <source>
        <dbReference type="EMBL" id="CAB4255635.1"/>
    </source>
</evidence>
<dbReference type="PRINTS" id="PR00926">
    <property type="entry name" value="MITOCARRIER"/>
</dbReference>
<feature type="repeat" description="Solcar" evidence="10">
    <location>
        <begin position="112"/>
        <end position="242"/>
    </location>
</feature>
<comment type="similarity">
    <text evidence="2 11">Belongs to the mitochondrial carrier (TC 2.A.29) family.</text>
</comment>
<evidence type="ECO:0000256" key="11">
    <source>
        <dbReference type="RuleBase" id="RU000488"/>
    </source>
</evidence>
<dbReference type="EMBL" id="CAEFZW010000007">
    <property type="protein sequence ID" value="CAB4255635.1"/>
    <property type="molecule type" value="Genomic_DNA"/>
</dbReference>
<evidence type="ECO:0000256" key="6">
    <source>
        <dbReference type="ARBA" id="ARBA00022792"/>
    </source>
</evidence>
<keyword evidence="9 10" id="KW-0472">Membrane</keyword>
<dbReference type="AlphaFoldDB" id="A0A8H2VHG5"/>
<proteinExistence type="inferred from homology"/>
<evidence type="ECO:0000256" key="9">
    <source>
        <dbReference type="ARBA" id="ARBA00023136"/>
    </source>
</evidence>